<comment type="subunit">
    <text evidence="15">Homotetramer, assembles in a dimer or dimers configuration with two interfaces.</text>
</comment>
<evidence type="ECO:0000256" key="7">
    <source>
        <dbReference type="ARBA" id="ARBA00022792"/>
    </source>
</evidence>
<feature type="transmembrane region" description="Helical" evidence="20">
    <location>
        <begin position="256"/>
        <end position="274"/>
    </location>
</feature>
<keyword evidence="4" id="KW-0109">Calcium transport</keyword>
<dbReference type="PANTHER" id="PTHR13462">
    <property type="entry name" value="CALCIUM UNIPORTER PROTEIN, MITOCHONDRIAL"/>
    <property type="match status" value="1"/>
</dbReference>
<evidence type="ECO:0000256" key="16">
    <source>
        <dbReference type="ARBA" id="ARBA00044981"/>
    </source>
</evidence>
<name>A0AAD7BL69_9AGAR</name>
<protein>
    <recommendedName>
        <fullName evidence="16">Calcium uniporter protein, mitochondrial</fullName>
    </recommendedName>
</protein>
<keyword evidence="23" id="KW-1185">Reference proteome</keyword>
<evidence type="ECO:0000256" key="15">
    <source>
        <dbReference type="ARBA" id="ARBA00044966"/>
    </source>
</evidence>
<evidence type="ECO:0000256" key="5">
    <source>
        <dbReference type="ARBA" id="ARBA00022673"/>
    </source>
</evidence>
<keyword evidence="9 20" id="KW-1133">Transmembrane helix</keyword>
<evidence type="ECO:0000256" key="17">
    <source>
        <dbReference type="ARBA" id="ARBA00045938"/>
    </source>
</evidence>
<dbReference type="InterPro" id="IPR006769">
    <property type="entry name" value="MCU_C"/>
</dbReference>
<dbReference type="GO" id="GO:0036444">
    <property type="term" value="P:calcium import into the mitochondrion"/>
    <property type="evidence" value="ECO:0007669"/>
    <property type="project" value="UniProtKB-ARBA"/>
</dbReference>
<proteinExistence type="inferred from homology"/>
<comment type="similarity">
    <text evidence="2">Belongs to the MCU (TC 1.A.77) family.</text>
</comment>
<evidence type="ECO:0000256" key="12">
    <source>
        <dbReference type="ARBA" id="ARBA00023136"/>
    </source>
</evidence>
<accession>A0AAD7BL69</accession>
<evidence type="ECO:0000256" key="6">
    <source>
        <dbReference type="ARBA" id="ARBA00022692"/>
    </source>
</evidence>
<evidence type="ECO:0000256" key="13">
    <source>
        <dbReference type="ARBA" id="ARBA00023303"/>
    </source>
</evidence>
<keyword evidence="10" id="KW-0406">Ion transport</keyword>
<evidence type="ECO:0000256" key="20">
    <source>
        <dbReference type="SAM" id="Phobius"/>
    </source>
</evidence>
<comment type="catalytic activity">
    <reaction evidence="14">
        <text>Ca(2+)(in) = Ca(2+)(out)</text>
        <dbReference type="Rhea" id="RHEA:29671"/>
        <dbReference type="ChEBI" id="CHEBI:29108"/>
    </reaction>
</comment>
<comment type="subcellular location">
    <subcellularLocation>
        <location evidence="1">Mitochondrion inner membrane</location>
        <topology evidence="1">Multi-pass membrane protein</topology>
    </subcellularLocation>
</comment>
<keyword evidence="13" id="KW-0407">Ion channel</keyword>
<organism evidence="22 23">
    <name type="scientific">Roridomyces roridus</name>
    <dbReference type="NCBI Taxonomy" id="1738132"/>
    <lineage>
        <taxon>Eukaryota</taxon>
        <taxon>Fungi</taxon>
        <taxon>Dikarya</taxon>
        <taxon>Basidiomycota</taxon>
        <taxon>Agaricomycotina</taxon>
        <taxon>Agaricomycetes</taxon>
        <taxon>Agaricomycetidae</taxon>
        <taxon>Agaricales</taxon>
        <taxon>Marasmiineae</taxon>
        <taxon>Mycenaceae</taxon>
        <taxon>Roridomyces</taxon>
    </lineage>
</organism>
<feature type="compositionally biased region" description="Basic and acidic residues" evidence="19">
    <location>
        <begin position="343"/>
        <end position="352"/>
    </location>
</feature>
<dbReference type="InterPro" id="IPR039055">
    <property type="entry name" value="MCU_fam"/>
</dbReference>
<dbReference type="PANTHER" id="PTHR13462:SF10">
    <property type="entry name" value="CALCIUM UNIPORTER PROTEIN, MITOCHONDRIAL"/>
    <property type="match status" value="1"/>
</dbReference>
<keyword evidence="11" id="KW-0496">Mitochondrion</keyword>
<evidence type="ECO:0000256" key="3">
    <source>
        <dbReference type="ARBA" id="ARBA00022448"/>
    </source>
</evidence>
<dbReference type="GO" id="GO:0015292">
    <property type="term" value="F:uniporter activity"/>
    <property type="evidence" value="ECO:0007669"/>
    <property type="project" value="TreeGrafter"/>
</dbReference>
<evidence type="ECO:0000256" key="19">
    <source>
        <dbReference type="SAM" id="MobiDB-lite"/>
    </source>
</evidence>
<gene>
    <name evidence="22" type="ORF">FB45DRAFT_923568</name>
</gene>
<keyword evidence="5" id="KW-0107">Calcium channel</keyword>
<dbReference type="EMBL" id="JARKIF010000013">
    <property type="protein sequence ID" value="KAJ7624492.1"/>
    <property type="molecule type" value="Genomic_DNA"/>
</dbReference>
<sequence>MLSARVWLSPLRQHLRRYSTNVDVAHADFLANSKPNGRWKDSEDEAVGEHGKLLPTSSHLFKLILPLQLLKFEEHAVNKLPFGESQAPPTVMLLHPSQPLSHVARLVLASVAPATPTISFRSHGRKQAVQWSDSTDVGDFIRDAAARAGKFSLCISYDPSPSTHTSTQIENSAHSEVVLEVQVPTAAARTRFMRKRLASIERQLRDMEELKRACDHEAKRGARRMATAGFGLLAVYWGGVARLTFWDYGWDVMEPITYLSGLSTVMAGYLWFLYQGREVSYSSVLDRSIDSRRETLYKARGFDIEQWLDLSSEARRLRSEIRRVEGEIGKAEGGDNGGRSKRVPAEEDNKKQ</sequence>
<comment type="caution">
    <text evidence="22">The sequence shown here is derived from an EMBL/GenBank/DDBJ whole genome shotgun (WGS) entry which is preliminary data.</text>
</comment>
<keyword evidence="7" id="KW-0999">Mitochondrion inner membrane</keyword>
<evidence type="ECO:0000256" key="11">
    <source>
        <dbReference type="ARBA" id="ARBA00023128"/>
    </source>
</evidence>
<dbReference type="GO" id="GO:1990246">
    <property type="term" value="C:uniplex complex"/>
    <property type="evidence" value="ECO:0007669"/>
    <property type="project" value="TreeGrafter"/>
</dbReference>
<feature type="coiled-coil region" evidence="18">
    <location>
        <begin position="190"/>
        <end position="220"/>
    </location>
</feature>
<feature type="domain" description="Calcium uniporter protein C-terminal" evidence="21">
    <location>
        <begin position="182"/>
        <end position="308"/>
    </location>
</feature>
<keyword evidence="18" id="KW-0175">Coiled coil</keyword>
<keyword evidence="3" id="KW-0813">Transport</keyword>
<dbReference type="Pfam" id="PF04678">
    <property type="entry name" value="MCU"/>
    <property type="match status" value="1"/>
</dbReference>
<evidence type="ECO:0000256" key="14">
    <source>
        <dbReference type="ARBA" id="ARBA00036634"/>
    </source>
</evidence>
<dbReference type="Proteomes" id="UP001221142">
    <property type="component" value="Unassembled WGS sequence"/>
</dbReference>
<dbReference type="AlphaFoldDB" id="A0AAD7BL69"/>
<evidence type="ECO:0000256" key="1">
    <source>
        <dbReference type="ARBA" id="ARBA00004448"/>
    </source>
</evidence>
<dbReference type="GO" id="GO:0051560">
    <property type="term" value="P:mitochondrial calcium ion homeostasis"/>
    <property type="evidence" value="ECO:0007669"/>
    <property type="project" value="InterPro"/>
</dbReference>
<evidence type="ECO:0000256" key="18">
    <source>
        <dbReference type="SAM" id="Coils"/>
    </source>
</evidence>
<evidence type="ECO:0000256" key="8">
    <source>
        <dbReference type="ARBA" id="ARBA00022837"/>
    </source>
</evidence>
<evidence type="ECO:0000256" key="2">
    <source>
        <dbReference type="ARBA" id="ARBA00005653"/>
    </source>
</evidence>
<dbReference type="GO" id="GO:0005262">
    <property type="term" value="F:calcium channel activity"/>
    <property type="evidence" value="ECO:0007669"/>
    <property type="project" value="UniProtKB-KW"/>
</dbReference>
<evidence type="ECO:0000256" key="4">
    <source>
        <dbReference type="ARBA" id="ARBA00022568"/>
    </source>
</evidence>
<feature type="region of interest" description="Disordered" evidence="19">
    <location>
        <begin position="328"/>
        <end position="352"/>
    </location>
</feature>
<evidence type="ECO:0000313" key="23">
    <source>
        <dbReference type="Proteomes" id="UP001221142"/>
    </source>
</evidence>
<evidence type="ECO:0000256" key="9">
    <source>
        <dbReference type="ARBA" id="ARBA00022989"/>
    </source>
</evidence>
<evidence type="ECO:0000256" key="10">
    <source>
        <dbReference type="ARBA" id="ARBA00023065"/>
    </source>
</evidence>
<reference evidence="22" key="1">
    <citation type="submission" date="2023-03" db="EMBL/GenBank/DDBJ databases">
        <title>Massive genome expansion in bonnet fungi (Mycena s.s.) driven by repeated elements and novel gene families across ecological guilds.</title>
        <authorList>
            <consortium name="Lawrence Berkeley National Laboratory"/>
            <person name="Harder C.B."/>
            <person name="Miyauchi S."/>
            <person name="Viragh M."/>
            <person name="Kuo A."/>
            <person name="Thoen E."/>
            <person name="Andreopoulos B."/>
            <person name="Lu D."/>
            <person name="Skrede I."/>
            <person name="Drula E."/>
            <person name="Henrissat B."/>
            <person name="Morin E."/>
            <person name="Kohler A."/>
            <person name="Barry K."/>
            <person name="LaButti K."/>
            <person name="Morin E."/>
            <person name="Salamov A."/>
            <person name="Lipzen A."/>
            <person name="Mereny Z."/>
            <person name="Hegedus B."/>
            <person name="Baldrian P."/>
            <person name="Stursova M."/>
            <person name="Weitz H."/>
            <person name="Taylor A."/>
            <person name="Grigoriev I.V."/>
            <person name="Nagy L.G."/>
            <person name="Martin F."/>
            <person name="Kauserud H."/>
        </authorList>
    </citation>
    <scope>NUCLEOTIDE SEQUENCE</scope>
    <source>
        <strain evidence="22">9284</strain>
    </source>
</reference>
<keyword evidence="12 20" id="KW-0472">Membrane</keyword>
<comment type="function">
    <text evidence="17">Highly selective calcium channel localized to the inner mitochondrial membrane, which mediates calcium uptake into the mitochondrial matrix. Mitochondrial calcium homeostasis plays key roles in cellular physiology and regulates ATP production, cytoplasmic calcium signals and activation of cell death pathways. Sufficient to operate as a pore-forming channel without the need of calcium-sensor or auxiliary subunit.</text>
</comment>
<evidence type="ECO:0000259" key="21">
    <source>
        <dbReference type="Pfam" id="PF04678"/>
    </source>
</evidence>
<keyword evidence="6 20" id="KW-0812">Transmembrane</keyword>
<keyword evidence="8" id="KW-0106">Calcium</keyword>
<feature type="transmembrane region" description="Helical" evidence="20">
    <location>
        <begin position="225"/>
        <end position="244"/>
    </location>
</feature>
<evidence type="ECO:0000313" key="22">
    <source>
        <dbReference type="EMBL" id="KAJ7624492.1"/>
    </source>
</evidence>